<evidence type="ECO:0000313" key="1">
    <source>
        <dbReference type="EMBL" id="CAA2997862.1"/>
    </source>
</evidence>
<dbReference type="OrthoDB" id="760263at2759"/>
<dbReference type="EMBL" id="CACTIH010005571">
    <property type="protein sequence ID" value="CAA2997862.1"/>
    <property type="molecule type" value="Genomic_DNA"/>
</dbReference>
<dbReference type="Gramene" id="OE9A012706T1">
    <property type="protein sequence ID" value="OE9A012706C1"/>
    <property type="gene ID" value="OE9A012706"/>
</dbReference>
<dbReference type="AlphaFoldDB" id="A0A8S0T1A6"/>
<comment type="caution">
    <text evidence="1">The sequence shown here is derived from an EMBL/GenBank/DDBJ whole genome shotgun (WGS) entry which is preliminary data.</text>
</comment>
<proteinExistence type="predicted"/>
<dbReference type="Proteomes" id="UP000594638">
    <property type="component" value="Unassembled WGS sequence"/>
</dbReference>
<keyword evidence="2" id="KW-1185">Reference proteome</keyword>
<evidence type="ECO:0000313" key="2">
    <source>
        <dbReference type="Proteomes" id="UP000594638"/>
    </source>
</evidence>
<accession>A0A8S0T1A6</accession>
<sequence>MMRMARLSDKGIILSDTQLVFATLDGDIHIAVINGVAPLRRALVGDVVNDGVLVDFTGCNQWWVLQAVLFMCGVLTNPDAVMGWHLLNELTELIGREEEIPRGIAVSCFDTNEESMVIVDSRTMASFRQVDTLEEACRFRVGGASQRGILG</sequence>
<name>A0A8S0T1A6_OLEEU</name>
<organism evidence="1 2">
    <name type="scientific">Olea europaea subsp. europaea</name>
    <dbReference type="NCBI Taxonomy" id="158383"/>
    <lineage>
        <taxon>Eukaryota</taxon>
        <taxon>Viridiplantae</taxon>
        <taxon>Streptophyta</taxon>
        <taxon>Embryophyta</taxon>
        <taxon>Tracheophyta</taxon>
        <taxon>Spermatophyta</taxon>
        <taxon>Magnoliopsida</taxon>
        <taxon>eudicotyledons</taxon>
        <taxon>Gunneridae</taxon>
        <taxon>Pentapetalae</taxon>
        <taxon>asterids</taxon>
        <taxon>lamiids</taxon>
        <taxon>Lamiales</taxon>
        <taxon>Oleaceae</taxon>
        <taxon>Oleeae</taxon>
        <taxon>Olea</taxon>
    </lineage>
</organism>
<gene>
    <name evidence="1" type="ORF">OLEA9_A012706</name>
</gene>
<protein>
    <submittedName>
        <fullName evidence="1">Uncharacterized protein</fullName>
    </submittedName>
</protein>
<reference evidence="1 2" key="1">
    <citation type="submission" date="2019-12" db="EMBL/GenBank/DDBJ databases">
        <authorList>
            <person name="Alioto T."/>
            <person name="Alioto T."/>
            <person name="Gomez Garrido J."/>
        </authorList>
    </citation>
    <scope>NUCLEOTIDE SEQUENCE [LARGE SCALE GENOMIC DNA]</scope>
</reference>